<dbReference type="PRINTS" id="PR00081">
    <property type="entry name" value="GDHRDH"/>
</dbReference>
<evidence type="ECO:0000256" key="1">
    <source>
        <dbReference type="ARBA" id="ARBA00006484"/>
    </source>
</evidence>
<reference evidence="3 4" key="1">
    <citation type="submission" date="2021-01" db="EMBL/GenBank/DDBJ databases">
        <title>Whole genome shotgun sequence of Verrucosispora qiuiae NBRC 106684.</title>
        <authorList>
            <person name="Komaki H."/>
            <person name="Tamura T."/>
        </authorList>
    </citation>
    <scope>NUCLEOTIDE SEQUENCE [LARGE SCALE GENOMIC DNA]</scope>
    <source>
        <strain evidence="3 4">NBRC 106684</strain>
    </source>
</reference>
<organism evidence="3 4">
    <name type="scientific">Micromonospora qiuiae</name>
    <dbReference type="NCBI Taxonomy" id="502268"/>
    <lineage>
        <taxon>Bacteria</taxon>
        <taxon>Bacillati</taxon>
        <taxon>Actinomycetota</taxon>
        <taxon>Actinomycetes</taxon>
        <taxon>Micromonosporales</taxon>
        <taxon>Micromonosporaceae</taxon>
        <taxon>Micromonospora</taxon>
    </lineage>
</organism>
<gene>
    <name evidence="3" type="ORF">Vqi01_59570</name>
</gene>
<evidence type="ECO:0000313" key="4">
    <source>
        <dbReference type="Proteomes" id="UP000653076"/>
    </source>
</evidence>
<proteinExistence type="inferred from homology"/>
<evidence type="ECO:0000256" key="2">
    <source>
        <dbReference type="ARBA" id="ARBA00023002"/>
    </source>
</evidence>
<dbReference type="InterPro" id="IPR002347">
    <property type="entry name" value="SDR_fam"/>
</dbReference>
<dbReference type="Pfam" id="PF00106">
    <property type="entry name" value="adh_short"/>
    <property type="match status" value="1"/>
</dbReference>
<keyword evidence="2" id="KW-0560">Oxidoreductase</keyword>
<dbReference type="PANTHER" id="PTHR24320:SF148">
    <property type="entry name" value="NAD(P)-BINDING ROSSMANN-FOLD SUPERFAMILY PROTEIN"/>
    <property type="match status" value="1"/>
</dbReference>
<dbReference type="SUPFAM" id="SSF51735">
    <property type="entry name" value="NAD(P)-binding Rossmann-fold domains"/>
    <property type="match status" value="1"/>
</dbReference>
<dbReference type="Proteomes" id="UP000653076">
    <property type="component" value="Unassembled WGS sequence"/>
</dbReference>
<comment type="similarity">
    <text evidence="1">Belongs to the short-chain dehydrogenases/reductases (SDR) family.</text>
</comment>
<keyword evidence="4" id="KW-1185">Reference proteome</keyword>
<dbReference type="InterPro" id="IPR036291">
    <property type="entry name" value="NAD(P)-bd_dom_sf"/>
</dbReference>
<name>A0ABQ4JMW2_9ACTN</name>
<dbReference type="PANTHER" id="PTHR24320">
    <property type="entry name" value="RETINOL DEHYDROGENASE"/>
    <property type="match status" value="1"/>
</dbReference>
<comment type="caution">
    <text evidence="3">The sequence shown here is derived from an EMBL/GenBank/DDBJ whole genome shotgun (WGS) entry which is preliminary data.</text>
</comment>
<sequence>MDVKTVVMTGGTSGLGADALRRIAREPGIRVLLGARGKAPSGVPASVETLPVDLSKMDSVRSFASAVQERLQGSEIDALVLNAGLSLHDHHRTSDGFETTFAINHLSHYLLLRLLLPHIARNGLVTLTTSATHDPAAKTILPPPRHADARLLAYPDQDPERDEQAKTAGGRAYTSSKLCAVLTARALAVQPEARDAALRVVAYDPGPTPGTGLLRSAPAPVRGMWRILGTGLGVLVPRFNSVEAAGGALADIVTGRVVPPPGEYHVRLVKGELTWLPPSDLARRDDVMEALWRDSAELLGLPAVSR</sequence>
<dbReference type="EMBL" id="BOPC01000153">
    <property type="protein sequence ID" value="GIJ30795.1"/>
    <property type="molecule type" value="Genomic_DNA"/>
</dbReference>
<evidence type="ECO:0000313" key="3">
    <source>
        <dbReference type="EMBL" id="GIJ30795.1"/>
    </source>
</evidence>
<dbReference type="Gene3D" id="3.40.50.720">
    <property type="entry name" value="NAD(P)-binding Rossmann-like Domain"/>
    <property type="match status" value="1"/>
</dbReference>
<protein>
    <submittedName>
        <fullName evidence="3">Dehydrogenase/reductase</fullName>
    </submittedName>
</protein>
<accession>A0ABQ4JMW2</accession>